<feature type="domain" description="HYR-like" evidence="1">
    <location>
        <begin position="40"/>
        <end position="106"/>
    </location>
</feature>
<comment type="caution">
    <text evidence="2">The sequence shown here is derived from an EMBL/GenBank/DDBJ whole genome shotgun (WGS) entry which is preliminary data.</text>
</comment>
<accession>A0ABS8ER48</accession>
<dbReference type="Pfam" id="PF23237">
    <property type="entry name" value="HYR_4C"/>
    <property type="match status" value="1"/>
</dbReference>
<dbReference type="EMBL" id="JAFMPT010000071">
    <property type="protein sequence ID" value="MCC1485686.1"/>
    <property type="molecule type" value="Genomic_DNA"/>
</dbReference>
<sequence>VITRTWSLTDECENTTTLVQTITIQDTTAPTLVNGTNFETNVSVTCDAIPAAPALEFEDNCSTDLSISFEENSTQGNGSGDYEIVRTWTVSDECDNEAVFTQVIEVSVNTFSIQDQRFCIQDDVDFDLFSALTGDVDTSGTWTVSSGNATIVNGSFFNP</sequence>
<evidence type="ECO:0000313" key="3">
    <source>
        <dbReference type="Proteomes" id="UP000778797"/>
    </source>
</evidence>
<name>A0ABS8ER48_9FLAO</name>
<feature type="non-terminal residue" evidence="2">
    <location>
        <position position="1"/>
    </location>
</feature>
<keyword evidence="3" id="KW-1185">Reference proteome</keyword>
<dbReference type="Proteomes" id="UP000778797">
    <property type="component" value="Unassembled WGS sequence"/>
</dbReference>
<reference evidence="2" key="1">
    <citation type="submission" date="2021-03" db="EMBL/GenBank/DDBJ databases">
        <authorList>
            <person name="Ping X."/>
        </authorList>
    </citation>
    <scope>NUCLEOTIDE SEQUENCE</scope>
    <source>
        <strain evidence="2">E313</strain>
    </source>
</reference>
<feature type="non-terminal residue" evidence="2">
    <location>
        <position position="159"/>
    </location>
</feature>
<reference evidence="2" key="2">
    <citation type="submission" date="2021-10" db="EMBL/GenBank/DDBJ databases">
        <title>Genome of Winogradskyella sp. E313.</title>
        <authorList>
            <person name="Zhou Y."/>
        </authorList>
    </citation>
    <scope>NUCLEOTIDE SEQUENCE</scope>
    <source>
        <strain evidence="2">E313</strain>
    </source>
</reference>
<dbReference type="InterPro" id="IPR057078">
    <property type="entry name" value="HYR-4C"/>
</dbReference>
<organism evidence="2 3">
    <name type="scientific">Winogradskyella immobilis</name>
    <dbReference type="NCBI Taxonomy" id="2816852"/>
    <lineage>
        <taxon>Bacteria</taxon>
        <taxon>Pseudomonadati</taxon>
        <taxon>Bacteroidota</taxon>
        <taxon>Flavobacteriia</taxon>
        <taxon>Flavobacteriales</taxon>
        <taxon>Flavobacteriaceae</taxon>
        <taxon>Winogradskyella</taxon>
    </lineage>
</organism>
<evidence type="ECO:0000259" key="1">
    <source>
        <dbReference type="Pfam" id="PF23237"/>
    </source>
</evidence>
<gene>
    <name evidence="2" type="ORF">J1C55_13890</name>
</gene>
<proteinExistence type="predicted"/>
<protein>
    <recommendedName>
        <fullName evidence="1">HYR-like domain-containing protein</fullName>
    </recommendedName>
</protein>
<evidence type="ECO:0000313" key="2">
    <source>
        <dbReference type="EMBL" id="MCC1485686.1"/>
    </source>
</evidence>